<keyword evidence="2" id="KW-0732">Signal</keyword>
<organism evidence="4 5">
    <name type="scientific">Alpinimonas psychrophila</name>
    <dbReference type="NCBI Taxonomy" id="748908"/>
    <lineage>
        <taxon>Bacteria</taxon>
        <taxon>Bacillati</taxon>
        <taxon>Actinomycetota</taxon>
        <taxon>Actinomycetes</taxon>
        <taxon>Micrococcales</taxon>
        <taxon>Microbacteriaceae</taxon>
        <taxon>Alpinimonas</taxon>
    </lineage>
</organism>
<dbReference type="InterPro" id="IPR028082">
    <property type="entry name" value="Peripla_BP_I"/>
</dbReference>
<dbReference type="PANTHER" id="PTHR30483:SF6">
    <property type="entry name" value="PERIPLASMIC BINDING PROTEIN OF ABC TRANSPORTER FOR NATURAL AMINO ACIDS"/>
    <property type="match status" value="1"/>
</dbReference>
<dbReference type="Gene3D" id="3.40.50.2300">
    <property type="match status" value="1"/>
</dbReference>
<feature type="domain" description="Leucine-binding protein" evidence="3">
    <location>
        <begin position="45"/>
        <end position="157"/>
    </location>
</feature>
<proteinExistence type="inferred from homology"/>
<dbReference type="PROSITE" id="PS51257">
    <property type="entry name" value="PROKAR_LIPOPROTEIN"/>
    <property type="match status" value="1"/>
</dbReference>
<dbReference type="AlphaFoldDB" id="A0A7W3JVK6"/>
<dbReference type="PANTHER" id="PTHR30483">
    <property type="entry name" value="LEUCINE-SPECIFIC-BINDING PROTEIN"/>
    <property type="match status" value="1"/>
</dbReference>
<evidence type="ECO:0000256" key="2">
    <source>
        <dbReference type="ARBA" id="ARBA00022729"/>
    </source>
</evidence>
<reference evidence="4 5" key="1">
    <citation type="submission" date="2020-07" db="EMBL/GenBank/DDBJ databases">
        <title>Sequencing the genomes of 1000 actinobacteria strains.</title>
        <authorList>
            <person name="Klenk H.-P."/>
        </authorList>
    </citation>
    <scope>NUCLEOTIDE SEQUENCE [LARGE SCALE GENOMIC DNA]</scope>
    <source>
        <strain evidence="4 5">DSM 23737</strain>
    </source>
</reference>
<keyword evidence="5" id="KW-1185">Reference proteome</keyword>
<dbReference type="Pfam" id="PF13458">
    <property type="entry name" value="Peripla_BP_6"/>
    <property type="match status" value="1"/>
</dbReference>
<dbReference type="InterPro" id="IPR051010">
    <property type="entry name" value="BCAA_transport"/>
</dbReference>
<evidence type="ECO:0000256" key="1">
    <source>
        <dbReference type="ARBA" id="ARBA00010062"/>
    </source>
</evidence>
<accession>A0A7W3JVK6</accession>
<protein>
    <recommendedName>
        <fullName evidence="3">Leucine-binding protein domain-containing protein</fullName>
    </recommendedName>
</protein>
<dbReference type="RefSeq" id="WP_182485361.1">
    <property type="nucleotide sequence ID" value="NZ_JACGWU010000009.1"/>
</dbReference>
<dbReference type="SUPFAM" id="SSF53822">
    <property type="entry name" value="Periplasmic binding protein-like I"/>
    <property type="match status" value="1"/>
</dbReference>
<comment type="similarity">
    <text evidence="1">Belongs to the leucine-binding protein family.</text>
</comment>
<evidence type="ECO:0000313" key="4">
    <source>
        <dbReference type="EMBL" id="MBA8829942.1"/>
    </source>
</evidence>
<evidence type="ECO:0000259" key="3">
    <source>
        <dbReference type="Pfam" id="PF13458"/>
    </source>
</evidence>
<dbReference type="InterPro" id="IPR028081">
    <property type="entry name" value="Leu-bd"/>
</dbReference>
<evidence type="ECO:0000313" key="5">
    <source>
        <dbReference type="Proteomes" id="UP000524237"/>
    </source>
</evidence>
<sequence length="268" mass="26310">MLVSRLAGIFLAGAVIVALAGCSGEAMITPTPSATPVAPSGDGVLRIGDMTPVSGPLAAFAKAQAAGVELAVNEVNAAGGYNKVPVEVLHRGAGDGDAAVTDASFADLLARGVDVIIAPASASVLAQLAPLAQAAGIALVAPASADNAPAGAVTTPVVPDDTFAVRLRVSDPGVGELSYGIEAYDLTIAAILGATLAKDDGGASVSYGLSLVTGSGIQCSSYGMCLDVLTTQTSIDYVGLAGQINYSDATGMVYFGKAIAPTSTPSAK</sequence>
<dbReference type="Proteomes" id="UP000524237">
    <property type="component" value="Unassembled WGS sequence"/>
</dbReference>
<gene>
    <name evidence="4" type="ORF">FB555_002069</name>
</gene>
<name>A0A7W3JVK6_9MICO</name>
<comment type="caution">
    <text evidence="4">The sequence shown here is derived from an EMBL/GenBank/DDBJ whole genome shotgun (WGS) entry which is preliminary data.</text>
</comment>
<dbReference type="EMBL" id="JACGWU010000009">
    <property type="protein sequence ID" value="MBA8829942.1"/>
    <property type="molecule type" value="Genomic_DNA"/>
</dbReference>